<evidence type="ECO:0008006" key="4">
    <source>
        <dbReference type="Google" id="ProtNLM"/>
    </source>
</evidence>
<feature type="transmembrane region" description="Helical" evidence="1">
    <location>
        <begin position="355"/>
        <end position="378"/>
    </location>
</feature>
<dbReference type="OrthoDB" id="1491846at2"/>
<dbReference type="EMBL" id="BJYS01000042">
    <property type="protein sequence ID" value="GEO06618.1"/>
    <property type="molecule type" value="Genomic_DNA"/>
</dbReference>
<gene>
    <name evidence="2" type="ORF">AAE02nite_42820</name>
</gene>
<sequence>MPPKSKWLLTLVISSSVLAYVGLAYFTPRTHFGQLSGLLMIVFAGYYLLISKPLRVKTILYLAIAFRLIFLFSYPRLSDDYFRFIWDGTLLNHGENPYLHLPAYYLLPENSNLIPALTQDFYQRLNSPQYYSVYPPVCQAIFGLANYVGGSSFWLNCFILRLFILLAELGSLFCLSRILRLLHLPQRQMRWYALNPLIIIELTGNLHPEAWLIFFLLFSFYLLLRDKKFFSAVLFGLAVGVKLWPLLFLPLVWRRLGFKAFLGYGTVVGLVVVALFFPFLSPELISNILNSINLYFQKFEFNASLYYLFRLVGFRLYGYNDIARIGPLLSLITVAGILYLALGKKIKSGHAARQWWELLLISFTLYLVLATVVHPWYITTLVALATCSRWRYPLVWSAVAFLSYATYRTSAYSENLWLTALEYIILFGFILYEYQFRLAKPQVETN</sequence>
<keyword evidence="1" id="KW-1133">Transmembrane helix</keyword>
<feature type="transmembrane region" description="Helical" evidence="1">
    <location>
        <begin position="229"/>
        <end position="249"/>
    </location>
</feature>
<protein>
    <recommendedName>
        <fullName evidence="4">DUF2029 domain-containing protein</fullName>
    </recommendedName>
</protein>
<feature type="transmembrane region" description="Helical" evidence="1">
    <location>
        <begin position="153"/>
        <end position="176"/>
    </location>
</feature>
<feature type="transmembrane region" description="Helical" evidence="1">
    <location>
        <begin position="322"/>
        <end position="343"/>
    </location>
</feature>
<keyword evidence="1" id="KW-0472">Membrane</keyword>
<feature type="transmembrane region" description="Helical" evidence="1">
    <location>
        <begin position="416"/>
        <end position="434"/>
    </location>
</feature>
<accession>A0A512B3T6</accession>
<proteinExistence type="predicted"/>
<dbReference type="GO" id="GO:0016758">
    <property type="term" value="F:hexosyltransferase activity"/>
    <property type="evidence" value="ECO:0007669"/>
    <property type="project" value="InterPro"/>
</dbReference>
<feature type="transmembrane region" description="Helical" evidence="1">
    <location>
        <begin position="261"/>
        <end position="280"/>
    </location>
</feature>
<keyword evidence="1" id="KW-0812">Transmembrane</keyword>
<evidence type="ECO:0000256" key="1">
    <source>
        <dbReference type="SAM" id="Phobius"/>
    </source>
</evidence>
<comment type="caution">
    <text evidence="2">The sequence shown here is derived from an EMBL/GenBank/DDBJ whole genome shotgun (WGS) entry which is preliminary data.</text>
</comment>
<name>A0A512B3T6_9BACT</name>
<feature type="transmembrane region" description="Helical" evidence="1">
    <location>
        <begin position="32"/>
        <end position="50"/>
    </location>
</feature>
<dbReference type="RefSeq" id="WP_146903043.1">
    <property type="nucleotide sequence ID" value="NZ_BJYS01000042.1"/>
</dbReference>
<reference evidence="2 3" key="1">
    <citation type="submission" date="2019-07" db="EMBL/GenBank/DDBJ databases">
        <title>Whole genome shotgun sequence of Adhaeribacter aerolatus NBRC 106133.</title>
        <authorList>
            <person name="Hosoyama A."/>
            <person name="Uohara A."/>
            <person name="Ohji S."/>
            <person name="Ichikawa N."/>
        </authorList>
    </citation>
    <scope>NUCLEOTIDE SEQUENCE [LARGE SCALE GENOMIC DNA]</scope>
    <source>
        <strain evidence="2 3">NBRC 106133</strain>
    </source>
</reference>
<feature type="transmembrane region" description="Helical" evidence="1">
    <location>
        <begin position="7"/>
        <end position="26"/>
    </location>
</feature>
<dbReference type="AlphaFoldDB" id="A0A512B3T6"/>
<dbReference type="Proteomes" id="UP000321532">
    <property type="component" value="Unassembled WGS sequence"/>
</dbReference>
<feature type="transmembrane region" description="Helical" evidence="1">
    <location>
        <begin position="59"/>
        <end position="77"/>
    </location>
</feature>
<keyword evidence="3" id="KW-1185">Reference proteome</keyword>
<dbReference type="Pfam" id="PF26314">
    <property type="entry name" value="MptA_B_family"/>
    <property type="match status" value="1"/>
</dbReference>
<feature type="transmembrane region" description="Helical" evidence="1">
    <location>
        <begin position="197"/>
        <end position="223"/>
    </location>
</feature>
<dbReference type="GO" id="GO:0005886">
    <property type="term" value="C:plasma membrane"/>
    <property type="evidence" value="ECO:0007669"/>
    <property type="project" value="UniProtKB-SubCell"/>
</dbReference>
<organism evidence="2 3">
    <name type="scientific">Adhaeribacter aerolatus</name>
    <dbReference type="NCBI Taxonomy" id="670289"/>
    <lineage>
        <taxon>Bacteria</taxon>
        <taxon>Pseudomonadati</taxon>
        <taxon>Bacteroidota</taxon>
        <taxon>Cytophagia</taxon>
        <taxon>Cytophagales</taxon>
        <taxon>Hymenobacteraceae</taxon>
        <taxon>Adhaeribacter</taxon>
    </lineage>
</organism>
<evidence type="ECO:0000313" key="2">
    <source>
        <dbReference type="EMBL" id="GEO06618.1"/>
    </source>
</evidence>
<evidence type="ECO:0000313" key="3">
    <source>
        <dbReference type="Proteomes" id="UP000321532"/>
    </source>
</evidence>